<keyword evidence="4" id="KW-1185">Reference proteome</keyword>
<gene>
    <name evidence="3" type="ORF">ACFQEU_11840</name>
</gene>
<keyword evidence="3" id="KW-0378">Hydrolase</keyword>
<feature type="compositionally biased region" description="Basic and acidic residues" evidence="1">
    <location>
        <begin position="103"/>
        <end position="119"/>
    </location>
</feature>
<dbReference type="Gene3D" id="1.10.30.50">
    <property type="match status" value="1"/>
</dbReference>
<dbReference type="Proteomes" id="UP001596442">
    <property type="component" value="Unassembled WGS sequence"/>
</dbReference>
<organism evidence="3 4">
    <name type="scientific">Halorubrum tibetense</name>
    <dbReference type="NCBI Taxonomy" id="175631"/>
    <lineage>
        <taxon>Archaea</taxon>
        <taxon>Methanobacteriati</taxon>
        <taxon>Methanobacteriota</taxon>
        <taxon>Stenosarchaea group</taxon>
        <taxon>Halobacteria</taxon>
        <taxon>Halobacteriales</taxon>
        <taxon>Haloferacaceae</taxon>
        <taxon>Halorubrum</taxon>
    </lineage>
</organism>
<protein>
    <submittedName>
        <fullName evidence="3">HNH endonuclease</fullName>
    </submittedName>
</protein>
<dbReference type="GO" id="GO:0004519">
    <property type="term" value="F:endonuclease activity"/>
    <property type="evidence" value="ECO:0007669"/>
    <property type="project" value="UniProtKB-KW"/>
</dbReference>
<feature type="region of interest" description="Disordered" evidence="1">
    <location>
        <begin position="93"/>
        <end position="184"/>
    </location>
</feature>
<feature type="compositionally biased region" description="Polar residues" evidence="1">
    <location>
        <begin position="172"/>
        <end position="184"/>
    </location>
</feature>
<name>A0ABD5SCY6_9EURY</name>
<evidence type="ECO:0000256" key="1">
    <source>
        <dbReference type="SAM" id="MobiDB-lite"/>
    </source>
</evidence>
<keyword evidence="3" id="KW-0255">Endonuclease</keyword>
<dbReference type="InterPro" id="IPR002711">
    <property type="entry name" value="HNH"/>
</dbReference>
<feature type="domain" description="HNH nuclease" evidence="2">
    <location>
        <begin position="189"/>
        <end position="248"/>
    </location>
</feature>
<dbReference type="CDD" id="cd00085">
    <property type="entry name" value="HNHc"/>
    <property type="match status" value="1"/>
</dbReference>
<dbReference type="AlphaFoldDB" id="A0ABD5SCY6"/>
<dbReference type="SMART" id="SM00507">
    <property type="entry name" value="HNHc"/>
    <property type="match status" value="1"/>
</dbReference>
<dbReference type="Pfam" id="PF01844">
    <property type="entry name" value="HNH"/>
    <property type="match status" value="1"/>
</dbReference>
<sequence>NTRVHDKNSVIGIIRPCHRLRHAPTSTCKAEFVAEIDRIGRNGVGIIDTTSGHDIVVENVTEDDVGRLIEAELIETRLAKKVSDDPEIVSRLPSVSDIEDIETAERSEQSEDTDTKVSEKFSGSETASSESQTVSAEASDSQSVESESGTETQTVDELRKEAEEDAVEQVPQEATTNTSQTVQYTRSTKIKEYVKARADGVCEGCGEPAPFTSKTGDPYLHAHHVQELGDGGSDTPETVIALCPNCHYRVHHGKDGEDYNREPSVFS</sequence>
<dbReference type="RefSeq" id="WP_379782377.1">
    <property type="nucleotide sequence ID" value="NZ_JBHSWW010000203.1"/>
</dbReference>
<evidence type="ECO:0000313" key="4">
    <source>
        <dbReference type="Proteomes" id="UP001596442"/>
    </source>
</evidence>
<accession>A0ABD5SCY6</accession>
<comment type="caution">
    <text evidence="3">The sequence shown here is derived from an EMBL/GenBank/DDBJ whole genome shotgun (WGS) entry which is preliminary data.</text>
</comment>
<feature type="compositionally biased region" description="Polar residues" evidence="1">
    <location>
        <begin position="121"/>
        <end position="155"/>
    </location>
</feature>
<feature type="non-terminal residue" evidence="3">
    <location>
        <position position="1"/>
    </location>
</feature>
<dbReference type="EMBL" id="JBHSWW010000203">
    <property type="protein sequence ID" value="MFC6754146.1"/>
    <property type="molecule type" value="Genomic_DNA"/>
</dbReference>
<evidence type="ECO:0000313" key="3">
    <source>
        <dbReference type="EMBL" id="MFC6754146.1"/>
    </source>
</evidence>
<dbReference type="InterPro" id="IPR003615">
    <property type="entry name" value="HNH_nuc"/>
</dbReference>
<keyword evidence="3" id="KW-0540">Nuclease</keyword>
<evidence type="ECO:0000259" key="2">
    <source>
        <dbReference type="SMART" id="SM00507"/>
    </source>
</evidence>
<reference evidence="3 4" key="1">
    <citation type="journal article" date="2019" name="Int. J. Syst. Evol. Microbiol.">
        <title>The Global Catalogue of Microorganisms (GCM) 10K type strain sequencing project: providing services to taxonomists for standard genome sequencing and annotation.</title>
        <authorList>
            <consortium name="The Broad Institute Genomics Platform"/>
            <consortium name="The Broad Institute Genome Sequencing Center for Infectious Disease"/>
            <person name="Wu L."/>
            <person name="Ma J."/>
        </authorList>
    </citation>
    <scope>NUCLEOTIDE SEQUENCE [LARGE SCALE GENOMIC DNA]</scope>
    <source>
        <strain evidence="3 4">CGMCC 1.3239</strain>
    </source>
</reference>
<proteinExistence type="predicted"/>